<dbReference type="GeneID" id="5304073"/>
<organism evidence="10 11">
    <name type="scientific">Phocaeicola vulgatus str. 3975 RP4</name>
    <dbReference type="NCBI Taxonomy" id="1339352"/>
    <lineage>
        <taxon>Bacteria</taxon>
        <taxon>Pseudomonadati</taxon>
        <taxon>Bacteroidota</taxon>
        <taxon>Bacteroidia</taxon>
        <taxon>Bacteroidales</taxon>
        <taxon>Bacteroidaceae</taxon>
        <taxon>Phocaeicola</taxon>
    </lineage>
</organism>
<evidence type="ECO:0000256" key="8">
    <source>
        <dbReference type="SAM" id="Phobius"/>
    </source>
</evidence>
<protein>
    <submittedName>
        <fullName evidence="10">AspT/YidE/YbjL antiporter duplication domain protein</fullName>
    </submittedName>
</protein>
<evidence type="ECO:0000256" key="4">
    <source>
        <dbReference type="ARBA" id="ARBA00022475"/>
    </source>
</evidence>
<dbReference type="InterPro" id="IPR036721">
    <property type="entry name" value="RCK_C_sf"/>
</dbReference>
<dbReference type="Pfam" id="PF02080">
    <property type="entry name" value="TrkA_C"/>
    <property type="match status" value="1"/>
</dbReference>
<feature type="transmembrane region" description="Helical" evidence="8">
    <location>
        <begin position="76"/>
        <end position="97"/>
    </location>
</feature>
<dbReference type="InterPro" id="IPR006037">
    <property type="entry name" value="RCK_C"/>
</dbReference>
<dbReference type="EMBL" id="JNHM01000028">
    <property type="protein sequence ID" value="KDS53769.1"/>
    <property type="molecule type" value="Genomic_DNA"/>
</dbReference>
<keyword evidence="6 8" id="KW-1133">Transmembrane helix</keyword>
<evidence type="ECO:0000256" key="2">
    <source>
        <dbReference type="ARBA" id="ARBA00009854"/>
    </source>
</evidence>
<feature type="transmembrane region" description="Helical" evidence="8">
    <location>
        <begin position="478"/>
        <end position="497"/>
    </location>
</feature>
<evidence type="ECO:0000256" key="1">
    <source>
        <dbReference type="ARBA" id="ARBA00004651"/>
    </source>
</evidence>
<dbReference type="InterPro" id="IPR050144">
    <property type="entry name" value="AAE_transporter"/>
</dbReference>
<keyword evidence="5 8" id="KW-0812">Transmembrane</keyword>
<comment type="similarity">
    <text evidence="2">Belongs to the AAE transporter (TC 2.A.81) family.</text>
</comment>
<comment type="caution">
    <text evidence="10">The sequence shown here is derived from an EMBL/GenBank/DDBJ whole genome shotgun (WGS) entry which is preliminary data.</text>
</comment>
<feature type="domain" description="RCK C-terminal" evidence="9">
    <location>
        <begin position="289"/>
        <end position="374"/>
    </location>
</feature>
<evidence type="ECO:0000259" key="9">
    <source>
        <dbReference type="PROSITE" id="PS51202"/>
    </source>
</evidence>
<feature type="transmembrane region" description="Helical" evidence="8">
    <location>
        <begin position="166"/>
        <end position="187"/>
    </location>
</feature>
<dbReference type="PANTHER" id="PTHR30445">
    <property type="entry name" value="K(+)_H(+) ANTIPORTER SUBUNIT KHTT"/>
    <property type="match status" value="1"/>
</dbReference>
<evidence type="ECO:0000313" key="10">
    <source>
        <dbReference type="EMBL" id="KDS53769.1"/>
    </source>
</evidence>
<proteinExistence type="inferred from homology"/>
<evidence type="ECO:0000256" key="6">
    <source>
        <dbReference type="ARBA" id="ARBA00022989"/>
    </source>
</evidence>
<evidence type="ECO:0000313" key="11">
    <source>
        <dbReference type="Proteomes" id="UP000027661"/>
    </source>
</evidence>
<dbReference type="SUPFAM" id="SSF116726">
    <property type="entry name" value="TrkA C-terminal domain-like"/>
    <property type="match status" value="1"/>
</dbReference>
<feature type="transmembrane region" description="Helical" evidence="8">
    <location>
        <begin position="410"/>
        <end position="429"/>
    </location>
</feature>
<dbReference type="NCBIfam" id="NF003007">
    <property type="entry name" value="PRK03818.1"/>
    <property type="match status" value="1"/>
</dbReference>
<evidence type="ECO:0000256" key="5">
    <source>
        <dbReference type="ARBA" id="ARBA00022692"/>
    </source>
</evidence>
<dbReference type="GO" id="GO:0005886">
    <property type="term" value="C:plasma membrane"/>
    <property type="evidence" value="ECO:0007669"/>
    <property type="project" value="UniProtKB-SubCell"/>
</dbReference>
<dbReference type="Proteomes" id="UP000027661">
    <property type="component" value="Unassembled WGS sequence"/>
</dbReference>
<feature type="transmembrane region" description="Helical" evidence="8">
    <location>
        <begin position="504"/>
        <end position="522"/>
    </location>
</feature>
<gene>
    <name evidence="10" type="ORF">M099_2186</name>
</gene>
<accession>A0A069SH47</accession>
<sequence length="562" mass="60777">MELFRNLFEGYPNLWGGGVAHSVLILSLVIAFGIMLGKIKVAGISLGVTWILFVGIVFGHFNLNLDEHLLHFLKEFGLILFVYSVGLQVGPGFFSAFKKGGFTLNLLAMMVVFLGVTITIILHFITGVPITTMVGILSGAVTNTPGLGAAQQANSDLNGIDAPEIALGYAVAYPLGVVGCILSLLALKYILRINTKTEEADAERGLGHLQELTVRPISLEIRNEAVEGKTIKEIKPLVNRDFVISRIRHCDGDRQTELVNSTTVFHIHDEILVIANPIDVEAITVFFGKQVNVEWDFQNKQLISRKILITKPELNGKTLAQLKIRNNFGASITRVNRSGVDLVATPNLQLQMGDRVKIVGSELAVAHAEKILGNSMKRLNHPNLIPIFLGIALGCILGSTPFLFPGIPQPVKLGLAGGPLIVSILISRFGPHYKLITYTTISANLMVREIGISLFLACVGLGAGKGFIETIINEGGYVWIAYGAIITLLPLLIVGIIGRYVYKLNYYTLIGVLSGATTNPPALAYSNDLTSCDAPAVGYATVYPLTMFLRVLTAQILILALA</sequence>
<dbReference type="NCBIfam" id="TIGR01625">
    <property type="entry name" value="YidE_YbjL_dupl"/>
    <property type="match status" value="2"/>
</dbReference>
<dbReference type="RefSeq" id="WP_005846477.1">
    <property type="nucleotide sequence ID" value="NZ_JNHM01000028.1"/>
</dbReference>
<dbReference type="GO" id="GO:0006813">
    <property type="term" value="P:potassium ion transport"/>
    <property type="evidence" value="ECO:0007669"/>
    <property type="project" value="InterPro"/>
</dbReference>
<evidence type="ECO:0000256" key="3">
    <source>
        <dbReference type="ARBA" id="ARBA00022448"/>
    </source>
</evidence>
<dbReference type="PATRIC" id="fig|1339352.3.peg.2110"/>
<evidence type="ECO:0000256" key="7">
    <source>
        <dbReference type="ARBA" id="ARBA00023136"/>
    </source>
</evidence>
<feature type="transmembrane region" description="Helical" evidence="8">
    <location>
        <begin position="41"/>
        <end position="61"/>
    </location>
</feature>
<keyword evidence="7 8" id="KW-0472">Membrane</keyword>
<comment type="subcellular location">
    <subcellularLocation>
        <location evidence="1">Cell membrane</location>
        <topology evidence="1">Multi-pass membrane protein</topology>
    </subcellularLocation>
</comment>
<feature type="transmembrane region" description="Helical" evidence="8">
    <location>
        <begin position="450"/>
        <end position="472"/>
    </location>
</feature>
<dbReference type="PANTHER" id="PTHR30445:SF3">
    <property type="entry name" value="TRANSPORT PROTEIN YIDE-RELATED"/>
    <property type="match status" value="1"/>
</dbReference>
<keyword evidence="3" id="KW-0813">Transport</keyword>
<dbReference type="PROSITE" id="PS51202">
    <property type="entry name" value="RCK_C"/>
    <property type="match status" value="1"/>
</dbReference>
<keyword evidence="4" id="KW-1003">Cell membrane</keyword>
<dbReference type="Gene3D" id="3.30.70.1450">
    <property type="entry name" value="Regulator of K+ conductance, C-terminal domain"/>
    <property type="match status" value="1"/>
</dbReference>
<dbReference type="Pfam" id="PF06826">
    <property type="entry name" value="Asp-Al_Ex"/>
    <property type="match status" value="2"/>
</dbReference>
<dbReference type="AlphaFoldDB" id="A0A069SH47"/>
<reference evidence="10 11" key="1">
    <citation type="submission" date="2014-04" db="EMBL/GenBank/DDBJ databases">
        <authorList>
            <person name="Sears C."/>
            <person name="Carroll K."/>
            <person name="Sack B.R."/>
            <person name="Qadri F."/>
            <person name="Myers L.L."/>
            <person name="Chung G.-T."/>
            <person name="Escheverria P."/>
            <person name="Fraser C.M."/>
            <person name="Sadzewicz L."/>
            <person name="Shefchek K.A."/>
            <person name="Tallon L."/>
            <person name="Das S.P."/>
            <person name="Daugherty S."/>
            <person name="Mongodin E.F."/>
        </authorList>
    </citation>
    <scope>NUCLEOTIDE SEQUENCE [LARGE SCALE GENOMIC DNA]</scope>
    <source>
        <strain evidence="10 11">3975 RP4</strain>
    </source>
</reference>
<dbReference type="GO" id="GO:0008324">
    <property type="term" value="F:monoatomic cation transmembrane transporter activity"/>
    <property type="evidence" value="ECO:0007669"/>
    <property type="project" value="InterPro"/>
</dbReference>
<name>A0A069SH47_PHOVU</name>
<feature type="transmembrane region" description="Helical" evidence="8">
    <location>
        <begin position="104"/>
        <end position="125"/>
    </location>
</feature>
<feature type="transmembrane region" description="Helical" evidence="8">
    <location>
        <begin position="542"/>
        <end position="561"/>
    </location>
</feature>
<feature type="transmembrane region" description="Helical" evidence="8">
    <location>
        <begin position="14"/>
        <end position="34"/>
    </location>
</feature>
<feature type="transmembrane region" description="Helical" evidence="8">
    <location>
        <begin position="384"/>
        <end position="404"/>
    </location>
</feature>
<dbReference type="InterPro" id="IPR006512">
    <property type="entry name" value="YidE_YbjL"/>
</dbReference>